<evidence type="ECO:0000259" key="6">
    <source>
        <dbReference type="SMART" id="SM00829"/>
    </source>
</evidence>
<comment type="caution">
    <text evidence="7">The sequence shown here is derived from an EMBL/GenBank/DDBJ whole genome shotgun (WGS) entry which is preliminary data.</text>
</comment>
<dbReference type="InterPro" id="IPR011032">
    <property type="entry name" value="GroES-like_sf"/>
</dbReference>
<gene>
    <name evidence="7" type="ORF">B2J69_20060</name>
</gene>
<dbReference type="PANTHER" id="PTHR42813:SF7">
    <property type="entry name" value="ALCOHOL DEHYDROGENASE (ZN-DEPENDENT)-RELATED"/>
    <property type="match status" value="1"/>
</dbReference>
<evidence type="ECO:0000256" key="5">
    <source>
        <dbReference type="RuleBase" id="RU361277"/>
    </source>
</evidence>
<dbReference type="InterPro" id="IPR020843">
    <property type="entry name" value="ER"/>
</dbReference>
<dbReference type="Proteomes" id="UP000192769">
    <property type="component" value="Unassembled WGS sequence"/>
</dbReference>
<dbReference type="InterPro" id="IPR013149">
    <property type="entry name" value="ADH-like_C"/>
</dbReference>
<dbReference type="AlphaFoldDB" id="A0A1V9D9D8"/>
<keyword evidence="3 5" id="KW-0862">Zinc</keyword>
<keyword evidence="8" id="KW-1185">Reference proteome</keyword>
<organism evidence="7 8">
    <name type="scientific">Pantoea latae</name>
    <dbReference type="NCBI Taxonomy" id="1964541"/>
    <lineage>
        <taxon>Bacteria</taxon>
        <taxon>Pseudomonadati</taxon>
        <taxon>Pseudomonadota</taxon>
        <taxon>Gammaproteobacteria</taxon>
        <taxon>Enterobacterales</taxon>
        <taxon>Erwiniaceae</taxon>
        <taxon>Pantoea</taxon>
    </lineage>
</organism>
<evidence type="ECO:0000313" key="8">
    <source>
        <dbReference type="Proteomes" id="UP000192769"/>
    </source>
</evidence>
<dbReference type="InterPro" id="IPR036291">
    <property type="entry name" value="NAD(P)-bd_dom_sf"/>
</dbReference>
<dbReference type="SUPFAM" id="SSF50129">
    <property type="entry name" value="GroES-like"/>
    <property type="match status" value="1"/>
</dbReference>
<dbReference type="GO" id="GO:0016616">
    <property type="term" value="F:oxidoreductase activity, acting on the CH-OH group of donors, NAD or NADP as acceptor"/>
    <property type="evidence" value="ECO:0007669"/>
    <property type="project" value="UniProtKB-ARBA"/>
</dbReference>
<accession>A0A1V9D9D8</accession>
<dbReference type="Pfam" id="PF08240">
    <property type="entry name" value="ADH_N"/>
    <property type="match status" value="1"/>
</dbReference>
<dbReference type="Gene3D" id="3.40.50.720">
    <property type="entry name" value="NAD(P)-binding Rossmann-like Domain"/>
    <property type="match status" value="1"/>
</dbReference>
<comment type="similarity">
    <text evidence="5">Belongs to the zinc-containing alcohol dehydrogenase family.</text>
</comment>
<dbReference type="Pfam" id="PF00107">
    <property type="entry name" value="ADH_zinc_N"/>
    <property type="match status" value="1"/>
</dbReference>
<dbReference type="RefSeq" id="WP_081141652.1">
    <property type="nucleotide sequence ID" value="NZ_MWUE01000033.1"/>
</dbReference>
<proteinExistence type="inferred from homology"/>
<dbReference type="SUPFAM" id="SSF51735">
    <property type="entry name" value="NAD(P)-binding Rossmann-fold domains"/>
    <property type="match status" value="1"/>
</dbReference>
<dbReference type="EMBL" id="MWUE01000033">
    <property type="protein sequence ID" value="OQP30542.1"/>
    <property type="molecule type" value="Genomic_DNA"/>
</dbReference>
<evidence type="ECO:0000256" key="1">
    <source>
        <dbReference type="ARBA" id="ARBA00001947"/>
    </source>
</evidence>
<reference evidence="7 8" key="1">
    <citation type="submission" date="2017-02" db="EMBL/GenBank/DDBJ databases">
        <title>Whole genome shotgun sequence of Pantoea agglomerans strain AS1 isolated from a cycad, Zamia floridana in Central Florida, USA.</title>
        <authorList>
            <person name="Lata P."/>
            <person name="Govindarajan S."/>
            <person name="Qi F."/>
            <person name="Li J.-L."/>
            <person name="Maurya S.K."/>
            <person name="Sahoo M.K."/>
        </authorList>
    </citation>
    <scope>NUCLEOTIDE SEQUENCE [LARGE SCALE GENOMIC DNA]</scope>
    <source>
        <strain evidence="7 8">AS1</strain>
    </source>
</reference>
<dbReference type="PROSITE" id="PS00059">
    <property type="entry name" value="ADH_ZINC"/>
    <property type="match status" value="1"/>
</dbReference>
<dbReference type="SMART" id="SM00829">
    <property type="entry name" value="PKS_ER"/>
    <property type="match status" value="1"/>
</dbReference>
<keyword evidence="4" id="KW-0560">Oxidoreductase</keyword>
<dbReference type="OrthoDB" id="9773078at2"/>
<dbReference type="CDD" id="cd08283">
    <property type="entry name" value="FDH_like_1"/>
    <property type="match status" value="1"/>
</dbReference>
<sequence>MKALVWHGVGNIQLDNVPDPQIEQPGDAVIRITASAICGTDLHFIRGTFSDMQPGTILGHEAVGIVEAVGDEVRNFTPGDRVVVCSTVSCGVCPPCRAGHTAQCDNANPNGPEAGTCFFGGPKATGPVNGLQAEKARIPFAANTLVKIPDGVTDEQAILISDIFPTAWFGAELADITRGDIVVVFGCGPVGQFAIASALLLGAARVIAVDSHEDRLAMARRQGAFPINFEQEDPVEVIKKLTGGTGADCAIDAVGVDSQHAHHGPASAEAEEKADKFAQEVAQVAPETHPQHDNWIPGDAPTQALEWAIAGLKKAGRLSIIGVYPPTAEIFPIGKAMNKNLTIKMGNCNHHTHIPYLLELTRTGAIDPAGVLTNVEPIEKVMEAYEAFDRREAGWVKVELEI</sequence>
<protein>
    <submittedName>
        <fullName evidence="7">Glutathione-dependent formaldehyde dehydrogenase</fullName>
    </submittedName>
</protein>
<dbReference type="Gene3D" id="3.90.180.10">
    <property type="entry name" value="Medium-chain alcohol dehydrogenases, catalytic domain"/>
    <property type="match status" value="1"/>
</dbReference>
<dbReference type="InterPro" id="IPR002328">
    <property type="entry name" value="ADH_Zn_CS"/>
</dbReference>
<dbReference type="GO" id="GO:0008270">
    <property type="term" value="F:zinc ion binding"/>
    <property type="evidence" value="ECO:0007669"/>
    <property type="project" value="InterPro"/>
</dbReference>
<evidence type="ECO:0000256" key="2">
    <source>
        <dbReference type="ARBA" id="ARBA00022723"/>
    </source>
</evidence>
<comment type="cofactor">
    <cofactor evidence="1 5">
        <name>Zn(2+)</name>
        <dbReference type="ChEBI" id="CHEBI:29105"/>
    </cofactor>
</comment>
<evidence type="ECO:0000256" key="4">
    <source>
        <dbReference type="ARBA" id="ARBA00023002"/>
    </source>
</evidence>
<feature type="domain" description="Enoyl reductase (ER)" evidence="6">
    <location>
        <begin position="8"/>
        <end position="320"/>
    </location>
</feature>
<keyword evidence="2 5" id="KW-0479">Metal-binding</keyword>
<evidence type="ECO:0000256" key="3">
    <source>
        <dbReference type="ARBA" id="ARBA00022833"/>
    </source>
</evidence>
<name>A0A1V9D9D8_9GAMM</name>
<evidence type="ECO:0000313" key="7">
    <source>
        <dbReference type="EMBL" id="OQP30542.1"/>
    </source>
</evidence>
<dbReference type="InterPro" id="IPR013154">
    <property type="entry name" value="ADH-like_N"/>
</dbReference>
<dbReference type="PANTHER" id="PTHR42813">
    <property type="entry name" value="ZINC-TYPE ALCOHOL DEHYDROGENASE-LIKE"/>
    <property type="match status" value="1"/>
</dbReference>